<dbReference type="InterPro" id="IPR016181">
    <property type="entry name" value="Acyl_CoA_acyltransferase"/>
</dbReference>
<dbReference type="OrthoDB" id="249099at2759"/>
<sequence length="409" mass="44723">MKGLNGSYRISSGEVVTFEQLSGATVQVTRCGATNDSPNVVGVIHITRAEAPPRLVCDCSKVDPSSQIPTVEHCLRITRLQGLSIADIVALGSDESVASIPLPFSVVGPNIYRYEVPHTTPQSTVLFAPTVPVKVLNGQICIRTARNDDRKQWNQLILMSSLHNMGGSEMLSVTWSAALKLVAVNDAGTIVGLVCMSSEGWIPYITSEGAPHSGLGSFLLFVAMEWFRLTLGHTVGLSPSDEAVGAWYAGWGFELLATTTRVPITDQIMRRHIDLYVPLLPASIYQYVPDLQLTETARRPITCVICAGQLSESTCDSQQGRTAPESITKVPRYATMRQLLKHIERVHLSDGNLSILHRKALCTLFASCISVDVCGECGIGFDAHECGECDRCWYSHRSKRKRPDQESNH</sequence>
<dbReference type="Proteomes" id="UP000051952">
    <property type="component" value="Unassembled WGS sequence"/>
</dbReference>
<dbReference type="SUPFAM" id="SSF55729">
    <property type="entry name" value="Acyl-CoA N-acyltransferases (Nat)"/>
    <property type="match status" value="1"/>
</dbReference>
<evidence type="ECO:0000313" key="2">
    <source>
        <dbReference type="Proteomes" id="UP000051952"/>
    </source>
</evidence>
<dbReference type="VEuPathDB" id="TriTrypDB:BSAL_05690"/>
<proteinExistence type="predicted"/>
<organism evidence="1 2">
    <name type="scientific">Bodo saltans</name>
    <name type="common">Flagellated protozoan</name>
    <dbReference type="NCBI Taxonomy" id="75058"/>
    <lineage>
        <taxon>Eukaryota</taxon>
        <taxon>Discoba</taxon>
        <taxon>Euglenozoa</taxon>
        <taxon>Kinetoplastea</taxon>
        <taxon>Metakinetoplastina</taxon>
        <taxon>Eubodonida</taxon>
        <taxon>Bodonidae</taxon>
        <taxon>Bodo</taxon>
    </lineage>
</organism>
<dbReference type="EMBL" id="CYKH01000903">
    <property type="protein sequence ID" value="CUG62240.1"/>
    <property type="molecule type" value="Genomic_DNA"/>
</dbReference>
<reference evidence="2" key="1">
    <citation type="submission" date="2015-09" db="EMBL/GenBank/DDBJ databases">
        <authorList>
            <consortium name="Pathogen Informatics"/>
        </authorList>
    </citation>
    <scope>NUCLEOTIDE SEQUENCE [LARGE SCALE GENOMIC DNA]</scope>
    <source>
        <strain evidence="2">Lake Konstanz</strain>
    </source>
</reference>
<evidence type="ECO:0000313" key="1">
    <source>
        <dbReference type="EMBL" id="CUG62240.1"/>
    </source>
</evidence>
<protein>
    <submittedName>
        <fullName evidence="1">N-acetyltransferase, putative</fullName>
    </submittedName>
</protein>
<accession>A0A0S4J5Q2</accession>
<gene>
    <name evidence="1" type="ORF">BSAL_05690</name>
</gene>
<keyword evidence="1" id="KW-0808">Transferase</keyword>
<keyword evidence="2" id="KW-1185">Reference proteome</keyword>
<dbReference type="GO" id="GO:0016740">
    <property type="term" value="F:transferase activity"/>
    <property type="evidence" value="ECO:0007669"/>
    <property type="project" value="UniProtKB-KW"/>
</dbReference>
<dbReference type="Gene3D" id="3.40.630.30">
    <property type="match status" value="1"/>
</dbReference>
<dbReference type="AlphaFoldDB" id="A0A0S4J5Q2"/>
<name>A0A0S4J5Q2_BODSA</name>